<dbReference type="InterPro" id="IPR006190">
    <property type="entry name" value="SAF_AFP_Neu5Ac"/>
</dbReference>
<dbReference type="Gene3D" id="3.90.1210.10">
    <property type="entry name" value="Antifreeze-like/N-acetylneuraminic acid synthase C-terminal domain"/>
    <property type="match status" value="1"/>
</dbReference>
<dbReference type="InterPro" id="IPR013785">
    <property type="entry name" value="Aldolase_TIM"/>
</dbReference>
<dbReference type="GO" id="GO:0047444">
    <property type="term" value="F:N-acylneuraminate-9-phosphate synthase activity"/>
    <property type="evidence" value="ECO:0007669"/>
    <property type="project" value="TreeGrafter"/>
</dbReference>
<dbReference type="AlphaFoldDB" id="A0A811U1T9"/>
<dbReference type="SUPFAM" id="SSF51269">
    <property type="entry name" value="AFP III-like domain"/>
    <property type="match status" value="1"/>
</dbReference>
<dbReference type="InterPro" id="IPR051690">
    <property type="entry name" value="PseI-like"/>
</dbReference>
<name>A0A811U1T9_CERCA</name>
<feature type="domain" description="AFP-like" evidence="1">
    <location>
        <begin position="315"/>
        <end position="373"/>
    </location>
</feature>
<dbReference type="Pfam" id="PF03102">
    <property type="entry name" value="NeuB"/>
    <property type="match status" value="1"/>
</dbReference>
<sequence length="373" mass="41492">MADIKLGNKHVLSTGDVIYIIAEIGQNHQGNVSTAKKMIFEAKRIGCDCVKFQKSHLTSKFTKSALDRPYTSENSFGGTYGDHKEYLEFNEEEFGDLQLYATQLGIDFTASAMDEDSLNFLYTLNVPFIKIGSGDANNALLLRKAAKMDIPLVVSTGMQTSETIKKIVEIMHNNNKTNYALMHCVSSYPTEPEDCSLKIITLLKDLYPNVIIGYSGHEKGIEITKAAVLLGARIIERHFTLDSNQKGSDHKCSLEPEEFEHLIKEVKSKKLSTMNTEQILNTLGRTKALEMALKDVNIREILPSEMQCKMKLGKSIVAARNLKAGVSLTSRDICIKVSEPNGISAEYFDSVLGKSLLCDVNNDSPLMYQNINM</sequence>
<keyword evidence="3" id="KW-1185">Reference proteome</keyword>
<dbReference type="CDD" id="cd11615">
    <property type="entry name" value="SAF_NeuB_like"/>
    <property type="match status" value="1"/>
</dbReference>
<organism evidence="2 3">
    <name type="scientific">Ceratitis capitata</name>
    <name type="common">Mediterranean fruit fly</name>
    <name type="synonym">Tephritis capitata</name>
    <dbReference type="NCBI Taxonomy" id="7213"/>
    <lineage>
        <taxon>Eukaryota</taxon>
        <taxon>Metazoa</taxon>
        <taxon>Ecdysozoa</taxon>
        <taxon>Arthropoda</taxon>
        <taxon>Hexapoda</taxon>
        <taxon>Insecta</taxon>
        <taxon>Pterygota</taxon>
        <taxon>Neoptera</taxon>
        <taxon>Endopterygota</taxon>
        <taxon>Diptera</taxon>
        <taxon>Brachycera</taxon>
        <taxon>Muscomorpha</taxon>
        <taxon>Tephritoidea</taxon>
        <taxon>Tephritidae</taxon>
        <taxon>Ceratitis</taxon>
        <taxon>Ceratitis</taxon>
    </lineage>
</organism>
<dbReference type="Gene3D" id="3.20.20.70">
    <property type="entry name" value="Aldolase class I"/>
    <property type="match status" value="1"/>
</dbReference>
<dbReference type="KEGG" id="ccat:101459749"/>
<dbReference type="Pfam" id="PF08666">
    <property type="entry name" value="SAF"/>
    <property type="match status" value="1"/>
</dbReference>
<dbReference type="InterPro" id="IPR013132">
    <property type="entry name" value="PseI/NeuA/B-like_N"/>
</dbReference>
<gene>
    <name evidence="2" type="ORF">CCAP1982_LOCUS163</name>
</gene>
<accession>A0A811U1T9</accession>
<dbReference type="Proteomes" id="UP000606786">
    <property type="component" value="Unassembled WGS sequence"/>
</dbReference>
<dbReference type="EMBL" id="CAJHJT010000001">
    <property type="protein sequence ID" value="CAD6991225.1"/>
    <property type="molecule type" value="Genomic_DNA"/>
</dbReference>
<dbReference type="InterPro" id="IPR036732">
    <property type="entry name" value="AFP_Neu5c_C_sf"/>
</dbReference>
<protein>
    <submittedName>
        <fullName evidence="2">(Mediterranean fruit fly) hypothetical protein</fullName>
    </submittedName>
</protein>
<dbReference type="SUPFAM" id="SSF51569">
    <property type="entry name" value="Aldolase"/>
    <property type="match status" value="1"/>
</dbReference>
<evidence type="ECO:0000313" key="2">
    <source>
        <dbReference type="EMBL" id="CAD6991225.1"/>
    </source>
</evidence>
<evidence type="ECO:0000259" key="1">
    <source>
        <dbReference type="PROSITE" id="PS50844"/>
    </source>
</evidence>
<dbReference type="InterPro" id="IPR013974">
    <property type="entry name" value="SAF"/>
</dbReference>
<dbReference type="OrthoDB" id="9928645at2759"/>
<proteinExistence type="predicted"/>
<dbReference type="PROSITE" id="PS50844">
    <property type="entry name" value="AFP_LIKE"/>
    <property type="match status" value="1"/>
</dbReference>
<reference evidence="2" key="1">
    <citation type="submission" date="2020-11" db="EMBL/GenBank/DDBJ databases">
        <authorList>
            <person name="Whitehead M."/>
        </authorList>
    </citation>
    <scope>NUCLEOTIDE SEQUENCE</scope>
    <source>
        <strain evidence="2">EGII</strain>
    </source>
</reference>
<dbReference type="InterPro" id="IPR057736">
    <property type="entry name" value="SAF_PseI/NeuA/NeuB"/>
</dbReference>
<comment type="caution">
    <text evidence="2">The sequence shown here is derived from an EMBL/GenBank/DDBJ whole genome shotgun (WGS) entry which is preliminary data.</text>
</comment>
<evidence type="ECO:0000313" key="3">
    <source>
        <dbReference type="Proteomes" id="UP000606786"/>
    </source>
</evidence>
<dbReference type="GO" id="GO:0016051">
    <property type="term" value="P:carbohydrate biosynthetic process"/>
    <property type="evidence" value="ECO:0007669"/>
    <property type="project" value="InterPro"/>
</dbReference>
<dbReference type="PANTHER" id="PTHR42966">
    <property type="entry name" value="N-ACETYLNEURAMINATE SYNTHASE"/>
    <property type="match status" value="1"/>
</dbReference>
<dbReference type="PANTHER" id="PTHR42966:SF1">
    <property type="entry name" value="SIALIC ACID SYNTHASE"/>
    <property type="match status" value="1"/>
</dbReference>